<dbReference type="SUPFAM" id="SSF52540">
    <property type="entry name" value="P-loop containing nucleoside triphosphate hydrolases"/>
    <property type="match status" value="1"/>
</dbReference>
<sequence length="1236" mass="142518">MLEGSHSIINDLSLGQMQEWIGCNVVLLIGAPLSGKSTQSKLLAQTLDRPCVSSSDLFRTEVATCIELGKQMTACMDNDELIPSELTVTFLTAKLSDSMFKNGVILHGYPRNRSHLQILDNILMNLDRSILTTIYLDVSKSKLDQRQSKQTRTNDGIQIFEHRYSIFQEETLPLIDELKKRDQLIRIICDSESPEEIHKNLLTALLQRQEQNHSHLDSYEWLEVKLATKSIDKITVLNEFRQRALDENEKLGRRTGILRRVVYLRTANLRKYNEHIKIFEKLYGIEVIRVPSNLIKGSDDSNAILLLSEKIPNLVQLAVITERSNLYRPGTNLLSSLHHGVRAINQSTMMAIWIDAKTNEIFHEKFTYSTVGRIDLSRRRSMNRTDPLVFGWDDIFVVEANGMSYQELNEASIKHSSRDMVISAFIKQRIHYKELLNLKFNSPPKVKRTIDFSIDMADYVHKNITYNNSKVVEYGFRNLIFHVLNAGIFCRAANNRRQANYWSPGLNGGLPLTVKGDPIHQDTFLAHDFGHFAIPDLVFIGTDSILHRRAYIAWRMVSEATTMALADMLLVDALVKSGVEYDFDKRRIYPLFRDLHLTFDDSKTRIDNLKRVIHANYKYCLMGDDSFYVEMLSAGRDTPSLIEFKKKFCPFFVEDFRWTEHNYENMVNRCEEISRWWSDIEPIRKFVDSERIETIDDFLADMQQKNPEAITGSSIEFIDTIFEIIFDRKIRPILDLESPPLLEPSKRLFKAFIKWISAQLAITSKFHFLSESEEVRNKIIAHICTFTDRLMSLDDVAKIRLVFENYLHCLAEKNLISHDDEHTYAELYPLFDPFYVNYDKDITHYEDLSSISERIFSAEHYRQKQLVQTTRCIGRPLTLKERFYISAMLDMIEAGSGQTLDGTFVIRPGVMILSESPIIHRLGMVTFLLSGISIETSLEFVAHREAKVARLTSSKTNAMNLPLFRVQGTDTFKQRLFLANLITERMQFELISQPRSTWRENGNELFNMTSPGCKVTAICYTMTLEDFHQLFIGRMSPSGNEQEVIDVAQRMSTLLHARYPSFIHEPKYYTTCGNASKYQMSKSINTFCPTDNDAMQLITILAQSTLTKGADQLMKKFNINFGNDCQRLAEFRSRITYLSFLKSSSTDIHNAHEYLDKVVNQHGHFSVLDACQVVLKLPRITLDSYSKSVLNTFTIEQIEQGMLLFATMKQLRVAVLNSTPNDLHYEILAQIQSLIE</sequence>
<dbReference type="Proteomes" id="UP000663887">
    <property type="component" value="Unassembled WGS sequence"/>
</dbReference>
<dbReference type="GO" id="GO:0005524">
    <property type="term" value="F:ATP binding"/>
    <property type="evidence" value="ECO:0007669"/>
    <property type="project" value="InterPro"/>
</dbReference>
<name>A0A816NTQ6_9BILA</name>
<keyword evidence="1" id="KW-0808">Transferase</keyword>
<dbReference type="Proteomes" id="UP000663842">
    <property type="component" value="Unassembled WGS sequence"/>
</dbReference>
<evidence type="ECO:0008006" key="7">
    <source>
        <dbReference type="Google" id="ProtNLM"/>
    </source>
</evidence>
<evidence type="ECO:0000313" key="4">
    <source>
        <dbReference type="EMBL" id="CAF2039946.1"/>
    </source>
</evidence>
<keyword evidence="2" id="KW-0547">Nucleotide-binding</keyword>
<dbReference type="EMBL" id="CAJNRG010001856">
    <property type="protein sequence ID" value="CAF2039946.1"/>
    <property type="molecule type" value="Genomic_DNA"/>
</dbReference>
<dbReference type="AlphaFoldDB" id="A0A816NTQ6"/>
<gene>
    <name evidence="5" type="ORF">UXM345_LOCUS25695</name>
    <name evidence="4" type="ORF">XDN619_LOCUS6492</name>
</gene>
<dbReference type="Gene3D" id="3.40.50.300">
    <property type="entry name" value="P-loop containing nucleotide triphosphate hydrolases"/>
    <property type="match status" value="1"/>
</dbReference>
<dbReference type="HAMAP" id="MF_00235">
    <property type="entry name" value="Adenylate_kinase_Adk"/>
    <property type="match status" value="1"/>
</dbReference>
<dbReference type="Pfam" id="PF00406">
    <property type="entry name" value="ADK"/>
    <property type="match status" value="1"/>
</dbReference>
<evidence type="ECO:0000256" key="3">
    <source>
        <dbReference type="ARBA" id="ARBA00022777"/>
    </source>
</evidence>
<dbReference type="GO" id="GO:0019205">
    <property type="term" value="F:nucleobase-containing compound kinase activity"/>
    <property type="evidence" value="ECO:0007669"/>
    <property type="project" value="InterPro"/>
</dbReference>
<dbReference type="PANTHER" id="PTHR23359">
    <property type="entry name" value="NUCLEOTIDE KINASE"/>
    <property type="match status" value="1"/>
</dbReference>
<dbReference type="InterPro" id="IPR000850">
    <property type="entry name" value="Adenylat/UMP-CMP_kin"/>
</dbReference>
<reference evidence="4" key="1">
    <citation type="submission" date="2021-02" db="EMBL/GenBank/DDBJ databases">
        <authorList>
            <person name="Nowell W R."/>
        </authorList>
    </citation>
    <scope>NUCLEOTIDE SEQUENCE</scope>
</reference>
<accession>A0A816NTQ6</accession>
<protein>
    <recommendedName>
        <fullName evidence="7">Adenylate kinase</fullName>
    </recommendedName>
</protein>
<evidence type="ECO:0000313" key="5">
    <source>
        <dbReference type="EMBL" id="CAF4161024.1"/>
    </source>
</evidence>
<dbReference type="GO" id="GO:0006139">
    <property type="term" value="P:nucleobase-containing compound metabolic process"/>
    <property type="evidence" value="ECO:0007669"/>
    <property type="project" value="InterPro"/>
</dbReference>
<keyword evidence="3" id="KW-0418">Kinase</keyword>
<evidence type="ECO:0000313" key="6">
    <source>
        <dbReference type="Proteomes" id="UP000663887"/>
    </source>
</evidence>
<dbReference type="EMBL" id="CAJOBF010005019">
    <property type="protein sequence ID" value="CAF4161024.1"/>
    <property type="molecule type" value="Genomic_DNA"/>
</dbReference>
<dbReference type="CDD" id="cd01428">
    <property type="entry name" value="ADK"/>
    <property type="match status" value="1"/>
</dbReference>
<dbReference type="PRINTS" id="PR00094">
    <property type="entry name" value="ADENYLTKNASE"/>
</dbReference>
<proteinExistence type="inferred from homology"/>
<comment type="caution">
    <text evidence="4">The sequence shown here is derived from an EMBL/GenBank/DDBJ whole genome shotgun (WGS) entry which is preliminary data.</text>
</comment>
<evidence type="ECO:0000256" key="1">
    <source>
        <dbReference type="ARBA" id="ARBA00022679"/>
    </source>
</evidence>
<organism evidence="4 6">
    <name type="scientific">Rotaria magnacalcarata</name>
    <dbReference type="NCBI Taxonomy" id="392030"/>
    <lineage>
        <taxon>Eukaryota</taxon>
        <taxon>Metazoa</taxon>
        <taxon>Spiralia</taxon>
        <taxon>Gnathifera</taxon>
        <taxon>Rotifera</taxon>
        <taxon>Eurotatoria</taxon>
        <taxon>Bdelloidea</taxon>
        <taxon>Philodinida</taxon>
        <taxon>Philodinidae</taxon>
        <taxon>Rotaria</taxon>
    </lineage>
</organism>
<dbReference type="InterPro" id="IPR027417">
    <property type="entry name" value="P-loop_NTPase"/>
</dbReference>
<evidence type="ECO:0000256" key="2">
    <source>
        <dbReference type="ARBA" id="ARBA00022741"/>
    </source>
</evidence>